<evidence type="ECO:0000313" key="2">
    <source>
        <dbReference type="EMBL" id="MEQ7848515.1"/>
    </source>
</evidence>
<reference evidence="2 3" key="1">
    <citation type="submission" date="2024-02" db="EMBL/GenBank/DDBJ databases">
        <title>Full genome sequence of Nocardioides kribbensis.</title>
        <authorList>
            <person name="Poletto B.L."/>
            <person name="Silva G."/>
            <person name="Galante D."/>
            <person name="Campos K.R."/>
            <person name="Santos M.B.N."/>
            <person name="Sacchi C.T."/>
        </authorList>
    </citation>
    <scope>NUCLEOTIDE SEQUENCE [LARGE SCALE GENOMIC DNA]</scope>
    <source>
        <strain evidence="2 3">O4R</strain>
    </source>
</reference>
<feature type="domain" description="Amidohydrolase 3" evidence="1">
    <location>
        <begin position="49"/>
        <end position="545"/>
    </location>
</feature>
<dbReference type="EC" id="3.5.-.-" evidence="2"/>
<dbReference type="Gene3D" id="3.10.310.70">
    <property type="match status" value="1"/>
</dbReference>
<accession>A0ABV1P168</accession>
<keyword evidence="3" id="KW-1185">Reference proteome</keyword>
<organism evidence="2 3">
    <name type="scientific">Nocardioides kribbensis</name>
    <dbReference type="NCBI Taxonomy" id="305517"/>
    <lineage>
        <taxon>Bacteria</taxon>
        <taxon>Bacillati</taxon>
        <taxon>Actinomycetota</taxon>
        <taxon>Actinomycetes</taxon>
        <taxon>Propionibacteriales</taxon>
        <taxon>Nocardioidaceae</taxon>
        <taxon>Nocardioides</taxon>
    </lineage>
</organism>
<dbReference type="InterPro" id="IPR013108">
    <property type="entry name" value="Amidohydro_3"/>
</dbReference>
<dbReference type="RefSeq" id="WP_349805101.1">
    <property type="nucleotide sequence ID" value="NZ_JBEGDP010000018.1"/>
</dbReference>
<dbReference type="EMBL" id="JBEGDP010000018">
    <property type="protein sequence ID" value="MEQ7848515.1"/>
    <property type="molecule type" value="Genomic_DNA"/>
</dbReference>
<dbReference type="PANTHER" id="PTHR22642:SF2">
    <property type="entry name" value="PROTEIN LONG AFTER FAR-RED 3"/>
    <property type="match status" value="1"/>
</dbReference>
<dbReference type="InterPro" id="IPR033932">
    <property type="entry name" value="YtcJ-like"/>
</dbReference>
<dbReference type="SUPFAM" id="SSF51556">
    <property type="entry name" value="Metallo-dependent hydrolases"/>
    <property type="match status" value="1"/>
</dbReference>
<evidence type="ECO:0000313" key="3">
    <source>
        <dbReference type="Proteomes" id="UP001482520"/>
    </source>
</evidence>
<dbReference type="GO" id="GO:0016787">
    <property type="term" value="F:hydrolase activity"/>
    <property type="evidence" value="ECO:0007669"/>
    <property type="project" value="UniProtKB-KW"/>
</dbReference>
<dbReference type="SUPFAM" id="SSF51338">
    <property type="entry name" value="Composite domain of metallo-dependent hydrolases"/>
    <property type="match status" value="1"/>
</dbReference>
<dbReference type="Gene3D" id="2.30.40.10">
    <property type="entry name" value="Urease, subunit C, domain 1"/>
    <property type="match status" value="1"/>
</dbReference>
<dbReference type="PANTHER" id="PTHR22642">
    <property type="entry name" value="IMIDAZOLONEPROPIONASE"/>
    <property type="match status" value="1"/>
</dbReference>
<dbReference type="InterPro" id="IPR032466">
    <property type="entry name" value="Metal_Hydrolase"/>
</dbReference>
<dbReference type="CDD" id="cd01300">
    <property type="entry name" value="YtcJ_like"/>
    <property type="match status" value="1"/>
</dbReference>
<dbReference type="Gene3D" id="3.20.20.140">
    <property type="entry name" value="Metal-dependent hydrolases"/>
    <property type="match status" value="1"/>
</dbReference>
<sequence length="547" mass="57480">MTSTVFTGGSLFDGHEHVGAVDAVVVRDGVVTDVRRAGQGRPRPEPGQQVVDLAGGMLAPGFVDAHVHAVQGGLERVRCDLSDVGTREGYVAAVAAYADAHPERGWVLGGGWAMAAFPGGTPTAADLDAVVPDRPVLLPNRDHHGAWVNTRALELAGITAETPDPPHGRIERDADGRPTGTLHEAAMALVADLAPATTEAEYDAALLAGQSYLHSVGVTGWQDAIVGAYAGMDDPGPAYLRAAQRGVLTAHVVGALWWERDRGLEQVADLVARRAAYSHGRFRATSVKVMQDGVAENGSASLTAPYLDRCGHPTDNAGHSFLDPAALTAAVAALAAEGFQVHVHGIGDRGVREALDAFEALDDDLRRAGRHHVAHLQLVHPDDVPRFGALGVAANLQTLWACLDEQMVELTLPFLGLERAGWQYPFGSLHRTGARLVAGSDWPVSTPHPLEAVHVAVNRWARDEAGRGGTEAFLPEQALDLATSLAAYTSGSAWVNRRDDVGAGTVAPGAVADLVVLDRDPFLGPVEEVGATQVSSTWVDGACVFAV</sequence>
<protein>
    <submittedName>
        <fullName evidence="2">Amidohydrolase</fullName>
        <ecNumber evidence="2">3.5.-.-</ecNumber>
    </submittedName>
</protein>
<dbReference type="Pfam" id="PF07969">
    <property type="entry name" value="Amidohydro_3"/>
    <property type="match status" value="1"/>
</dbReference>
<gene>
    <name evidence="2" type="ORF">V6R90_14620</name>
</gene>
<dbReference type="Proteomes" id="UP001482520">
    <property type="component" value="Unassembled WGS sequence"/>
</dbReference>
<keyword evidence="2" id="KW-0378">Hydrolase</keyword>
<dbReference type="InterPro" id="IPR011059">
    <property type="entry name" value="Metal-dep_hydrolase_composite"/>
</dbReference>
<proteinExistence type="predicted"/>
<name>A0ABV1P168_9ACTN</name>
<comment type="caution">
    <text evidence="2">The sequence shown here is derived from an EMBL/GenBank/DDBJ whole genome shotgun (WGS) entry which is preliminary data.</text>
</comment>
<evidence type="ECO:0000259" key="1">
    <source>
        <dbReference type="Pfam" id="PF07969"/>
    </source>
</evidence>